<gene>
    <name evidence="5" type="ORF">EXE63_06000</name>
</gene>
<organism evidence="5 6">
    <name type="scientific">Mycolicibacterium frederiksbergense</name>
    <dbReference type="NCBI Taxonomy" id="117567"/>
    <lineage>
        <taxon>Bacteria</taxon>
        <taxon>Bacillati</taxon>
        <taxon>Actinomycetota</taxon>
        <taxon>Actinomycetes</taxon>
        <taxon>Mycobacteriales</taxon>
        <taxon>Mycobacteriaceae</taxon>
        <taxon>Mycolicibacterium</taxon>
    </lineage>
</organism>
<accession>A0A6H0S2E3</accession>
<dbReference type="SMART" id="SM00342">
    <property type="entry name" value="HTH_ARAC"/>
    <property type="match status" value="1"/>
</dbReference>
<dbReference type="InterPro" id="IPR009057">
    <property type="entry name" value="Homeodomain-like_sf"/>
</dbReference>
<evidence type="ECO:0000256" key="2">
    <source>
        <dbReference type="ARBA" id="ARBA00023125"/>
    </source>
</evidence>
<proteinExistence type="predicted"/>
<dbReference type="InterPro" id="IPR018060">
    <property type="entry name" value="HTH_AraC"/>
</dbReference>
<dbReference type="PANTHER" id="PTHR46796">
    <property type="entry name" value="HTH-TYPE TRANSCRIPTIONAL ACTIVATOR RHAS-RELATED"/>
    <property type="match status" value="1"/>
</dbReference>
<keyword evidence="3" id="KW-0804">Transcription</keyword>
<feature type="domain" description="HTH araC/xylS-type" evidence="4">
    <location>
        <begin position="157"/>
        <end position="254"/>
    </location>
</feature>
<evidence type="ECO:0000313" key="6">
    <source>
        <dbReference type="Proteomes" id="UP000501849"/>
    </source>
</evidence>
<dbReference type="PROSITE" id="PS01124">
    <property type="entry name" value="HTH_ARAC_FAMILY_2"/>
    <property type="match status" value="1"/>
</dbReference>
<dbReference type="RefSeq" id="WP_168141210.1">
    <property type="nucleotide sequence ID" value="NZ_CBCSDT010000003.1"/>
</dbReference>
<dbReference type="KEGG" id="mfre:EXE63_06000"/>
<sequence length="261" mass="27763">MSPRAPAPLPQTCYPAVWLWPGQALYSGPGLGLQPHSGSVWCLAVGVDGPLTVQVGTQRIEARTALIPPRLVHHLTMTGSSPVAPLAPTPLVSCYLDPASQRSAACRAQFDRFHGDIGVQHAAETALLTPPTDDIEALRWLDIAAPSDVRVIDPRIELAAKQVRDDPAAAVPAAELAASAGLSESRFLHLFRQEIGSSLRRYRLWCRLMRAGAELAAGQNLTTAAAEAGFASPSHLADRFKTTFGLSATQLLATGLTIRTP</sequence>
<dbReference type="Proteomes" id="UP000501849">
    <property type="component" value="Chromosome"/>
</dbReference>
<name>A0A6H0S2E3_9MYCO</name>
<keyword evidence="1" id="KW-0805">Transcription regulation</keyword>
<evidence type="ECO:0000256" key="1">
    <source>
        <dbReference type="ARBA" id="ARBA00023015"/>
    </source>
</evidence>
<dbReference type="Gene3D" id="1.10.10.60">
    <property type="entry name" value="Homeodomain-like"/>
    <property type="match status" value="1"/>
</dbReference>
<evidence type="ECO:0000259" key="4">
    <source>
        <dbReference type="PROSITE" id="PS01124"/>
    </source>
</evidence>
<evidence type="ECO:0000313" key="5">
    <source>
        <dbReference type="EMBL" id="QIV80495.1"/>
    </source>
</evidence>
<evidence type="ECO:0000256" key="3">
    <source>
        <dbReference type="ARBA" id="ARBA00023163"/>
    </source>
</evidence>
<reference evidence="5 6" key="1">
    <citation type="submission" date="2019-04" db="EMBL/GenBank/DDBJ databases">
        <title>Draft, Whole-Genome Sequence of the Anthracene-degrading Mycobacterium frederiksbergense LB501T, Isolated from a Polycyclic Aromatic Hydrocarbon (PAH)-Contaminated Soil.</title>
        <authorList>
            <person name="Augelletti F."/>
        </authorList>
    </citation>
    <scope>NUCLEOTIDE SEQUENCE [LARGE SCALE GENOMIC DNA]</scope>
    <source>
        <strain evidence="5 6">LB 501T</strain>
    </source>
</reference>
<protein>
    <submittedName>
        <fullName evidence="5">AraC family transcriptional regulator</fullName>
    </submittedName>
</protein>
<dbReference type="GO" id="GO:0043565">
    <property type="term" value="F:sequence-specific DNA binding"/>
    <property type="evidence" value="ECO:0007669"/>
    <property type="project" value="InterPro"/>
</dbReference>
<dbReference type="SUPFAM" id="SSF46689">
    <property type="entry name" value="Homeodomain-like"/>
    <property type="match status" value="1"/>
</dbReference>
<keyword evidence="2" id="KW-0238">DNA-binding</keyword>
<dbReference type="InterPro" id="IPR050204">
    <property type="entry name" value="AraC_XylS_family_regulators"/>
</dbReference>
<dbReference type="EMBL" id="CP038799">
    <property type="protein sequence ID" value="QIV80495.1"/>
    <property type="molecule type" value="Genomic_DNA"/>
</dbReference>
<dbReference type="AlphaFoldDB" id="A0A6H0S2E3"/>
<keyword evidence="6" id="KW-1185">Reference proteome</keyword>
<dbReference type="Pfam" id="PF12833">
    <property type="entry name" value="HTH_18"/>
    <property type="match status" value="1"/>
</dbReference>
<dbReference type="GO" id="GO:0003700">
    <property type="term" value="F:DNA-binding transcription factor activity"/>
    <property type="evidence" value="ECO:0007669"/>
    <property type="project" value="InterPro"/>
</dbReference>